<proteinExistence type="inferred from homology"/>
<evidence type="ECO:0000256" key="1">
    <source>
        <dbReference type="ARBA" id="ARBA00033738"/>
    </source>
</evidence>
<dbReference type="PANTHER" id="PTHR37165:SF1">
    <property type="entry name" value="TYPE 1 ENCAPSULIN SHELL PROTEIN"/>
    <property type="match status" value="1"/>
</dbReference>
<dbReference type="InterPro" id="IPR051429">
    <property type="entry name" value="Encapsulin_nc"/>
</dbReference>
<evidence type="ECO:0000313" key="4">
    <source>
        <dbReference type="EMBL" id="ACL67609.1"/>
    </source>
</evidence>
<keyword evidence="5" id="KW-1185">Reference proteome</keyword>
<accession>B8JBK1</accession>
<comment type="similarity">
    <text evidence="2">Belongs to the encapsulin family. Family 1 subfamily.</text>
</comment>
<dbReference type="NCBIfam" id="NF041155">
    <property type="entry name" value="encap_f1"/>
    <property type="match status" value="1"/>
</dbReference>
<dbReference type="AlphaFoldDB" id="B8JBK1"/>
<dbReference type="PIRSF" id="PIRSF019254">
    <property type="entry name" value="CFP29"/>
    <property type="match status" value="1"/>
</dbReference>
<dbReference type="Proteomes" id="UP000007089">
    <property type="component" value="Chromosome"/>
</dbReference>
<dbReference type="EMBL" id="CP001359">
    <property type="protein sequence ID" value="ACL67609.1"/>
    <property type="molecule type" value="Genomic_DNA"/>
</dbReference>
<keyword evidence="3" id="KW-1284">Encapsulin nanocompartment</keyword>
<dbReference type="Gene3D" id="3.30.2320.10">
    <property type="entry name" value="hypothetical protein PF0899 domain"/>
    <property type="match status" value="1"/>
</dbReference>
<dbReference type="Gene3D" id="3.30.2400.30">
    <property type="match status" value="1"/>
</dbReference>
<dbReference type="HOGENOM" id="CLU_089875_0_0_7"/>
<dbReference type="RefSeq" id="WP_015935312.1">
    <property type="nucleotide sequence ID" value="NC_011891.1"/>
</dbReference>
<dbReference type="GO" id="GO:0140737">
    <property type="term" value="C:encapsulin nanocompartment"/>
    <property type="evidence" value="ECO:0007669"/>
    <property type="project" value="UniProtKB-SubCell"/>
</dbReference>
<dbReference type="KEGG" id="acp:A2cp1_4292"/>
<evidence type="ECO:0000313" key="5">
    <source>
        <dbReference type="Proteomes" id="UP000007089"/>
    </source>
</evidence>
<reference evidence="4" key="1">
    <citation type="submission" date="2009-01" db="EMBL/GenBank/DDBJ databases">
        <title>Complete sequence of Anaeromyxobacter dehalogenans 2CP-1.</title>
        <authorList>
            <consortium name="US DOE Joint Genome Institute"/>
            <person name="Lucas S."/>
            <person name="Copeland A."/>
            <person name="Lapidus A."/>
            <person name="Glavina del Rio T."/>
            <person name="Dalin E."/>
            <person name="Tice H."/>
            <person name="Bruce D."/>
            <person name="Goodwin L."/>
            <person name="Pitluck S."/>
            <person name="Saunders E."/>
            <person name="Brettin T."/>
            <person name="Detter J.C."/>
            <person name="Han C."/>
            <person name="Larimer F."/>
            <person name="Land M."/>
            <person name="Hauser L."/>
            <person name="Kyrpides N."/>
            <person name="Ovchinnikova G."/>
            <person name="Beliaev A.S."/>
            <person name="Richardson P."/>
        </authorList>
    </citation>
    <scope>NUCLEOTIDE SEQUENCE</scope>
    <source>
        <strain evidence="4">2CP-1</strain>
    </source>
</reference>
<dbReference type="PANTHER" id="PTHR37165">
    <property type="entry name" value="PEPTIDASE U56 FAMILY"/>
    <property type="match status" value="1"/>
</dbReference>
<gene>
    <name evidence="4" type="ordered locus">A2cp1_4292</name>
</gene>
<evidence type="ECO:0000256" key="3">
    <source>
        <dbReference type="ARBA" id="ARBA00033787"/>
    </source>
</evidence>
<dbReference type="InterPro" id="IPR007544">
    <property type="entry name" value="ENCAP"/>
</dbReference>
<dbReference type="Pfam" id="PF04454">
    <property type="entry name" value="Linocin_M18"/>
    <property type="match status" value="1"/>
</dbReference>
<evidence type="ECO:0000256" key="2">
    <source>
        <dbReference type="ARBA" id="ARBA00033743"/>
    </source>
</evidence>
<name>B8JBK1_ANAD2</name>
<organism evidence="4 5">
    <name type="scientific">Anaeromyxobacter dehalogenans (strain ATCC BAA-258 / DSM 21875 / 2CP-1)</name>
    <dbReference type="NCBI Taxonomy" id="455488"/>
    <lineage>
        <taxon>Bacteria</taxon>
        <taxon>Pseudomonadati</taxon>
        <taxon>Myxococcota</taxon>
        <taxon>Myxococcia</taxon>
        <taxon>Myxococcales</taxon>
        <taxon>Cystobacterineae</taxon>
        <taxon>Anaeromyxobacteraceae</taxon>
        <taxon>Anaeromyxobacter</taxon>
    </lineage>
</organism>
<sequence length="272" mass="28374">MSWRDRDGAPFGQQVWDRIDGAVEAAAAEARAGRRLLKVIGPLGFDARAGVAEDAPAGGEDEPEASEETHVHVPSVRPLPVLHRTFRLGARAVEALQRRGEPLALTEAAEAARRIARAEDRLLFEGHAGAGVRGLLDHPGLVEVPAGDWADPARAADALLAALAALDAAGRHGPYAAAVSPARFYQLFRPFPGSSLTPYQQLLPAFEGGIVKAPGLHDGAVVVVRSASGPQAVVGQELTAAYDGREGIFHLISLAESVTLLPGAAGSVALVR</sequence>
<protein>
    <submittedName>
        <fullName evidence="4">Uncharacterized protein linocin/CFP29</fullName>
    </submittedName>
</protein>
<comment type="subcellular location">
    <subcellularLocation>
        <location evidence="1">Encapsulin nanocompartment</location>
    </subcellularLocation>
</comment>